<gene>
    <name evidence="2" type="ORF">CH341_23870</name>
</gene>
<protein>
    <recommendedName>
        <fullName evidence="1">Putative restriction endonuclease domain-containing protein</fullName>
    </recommendedName>
</protein>
<dbReference type="InterPro" id="IPR012296">
    <property type="entry name" value="Nuclease_put_TT1808"/>
</dbReference>
<dbReference type="PANTHER" id="PTHR36558">
    <property type="entry name" value="GLR1098 PROTEIN"/>
    <property type="match status" value="1"/>
</dbReference>
<reference evidence="2 3" key="1">
    <citation type="submission" date="2017-07" db="EMBL/GenBank/DDBJ databases">
        <title>Draft Genome Sequences of Select Purple Nonsulfur Bacteria.</title>
        <authorList>
            <person name="Lasarre B."/>
            <person name="Mckinlay J.B."/>
        </authorList>
    </citation>
    <scope>NUCLEOTIDE SEQUENCE [LARGE SCALE GENOMIC DNA]</scope>
    <source>
        <strain evidence="2 3">DSM 5909</strain>
    </source>
</reference>
<dbReference type="SUPFAM" id="SSF52980">
    <property type="entry name" value="Restriction endonuclease-like"/>
    <property type="match status" value="1"/>
</dbReference>
<dbReference type="PANTHER" id="PTHR36558:SF1">
    <property type="entry name" value="RESTRICTION ENDONUCLEASE DOMAIN-CONTAINING PROTEIN-RELATED"/>
    <property type="match status" value="1"/>
</dbReference>
<dbReference type="AlphaFoldDB" id="A0A327KND6"/>
<dbReference type="InterPro" id="IPR011335">
    <property type="entry name" value="Restrct_endonuc-II-like"/>
</dbReference>
<proteinExistence type="predicted"/>
<feature type="domain" description="Putative restriction endonuclease" evidence="1">
    <location>
        <begin position="10"/>
        <end position="159"/>
    </location>
</feature>
<evidence type="ECO:0000313" key="2">
    <source>
        <dbReference type="EMBL" id="RAI40399.1"/>
    </source>
</evidence>
<dbReference type="CDD" id="cd06260">
    <property type="entry name" value="DUF820-like"/>
    <property type="match status" value="1"/>
</dbReference>
<dbReference type="InterPro" id="IPR008538">
    <property type="entry name" value="Uma2"/>
</dbReference>
<evidence type="ECO:0000259" key="1">
    <source>
        <dbReference type="Pfam" id="PF05685"/>
    </source>
</evidence>
<evidence type="ECO:0000313" key="3">
    <source>
        <dbReference type="Proteomes" id="UP000249130"/>
    </source>
</evidence>
<sequence length="192" mass="20743">MHQMHMDKATFLDWAGAREEHCELVGGRVVMMIRPLIGHARITRNVLLALDRRLDRVRFEALSDVGTDTGPETIRAPDVVVVPLGTESSSRTAPSPVVIVEVLSDSTTTIDLGDKVAEYLRLPSLLAYLVVAQDEPKAWLHVRGQDGQWPGPQVIKGLDASVAIGPLGLDLPMTDIFAGVHGEEGPSRPDGG</sequence>
<keyword evidence="3" id="KW-1185">Reference proteome</keyword>
<dbReference type="Pfam" id="PF05685">
    <property type="entry name" value="Uma2"/>
    <property type="match status" value="1"/>
</dbReference>
<dbReference type="Gene3D" id="3.90.1570.10">
    <property type="entry name" value="tt1808, chain A"/>
    <property type="match status" value="1"/>
</dbReference>
<accession>A0A327KND6</accession>
<name>A0A327KND6_9BRAD</name>
<dbReference type="Proteomes" id="UP000249130">
    <property type="component" value="Unassembled WGS sequence"/>
</dbReference>
<comment type="caution">
    <text evidence="2">The sequence shown here is derived from an EMBL/GenBank/DDBJ whole genome shotgun (WGS) entry which is preliminary data.</text>
</comment>
<dbReference type="EMBL" id="NPEX01000235">
    <property type="protein sequence ID" value="RAI40399.1"/>
    <property type="molecule type" value="Genomic_DNA"/>
</dbReference>
<organism evidence="2 3">
    <name type="scientific">Rhodoplanes roseus</name>
    <dbReference type="NCBI Taxonomy" id="29409"/>
    <lineage>
        <taxon>Bacteria</taxon>
        <taxon>Pseudomonadati</taxon>
        <taxon>Pseudomonadota</taxon>
        <taxon>Alphaproteobacteria</taxon>
        <taxon>Hyphomicrobiales</taxon>
        <taxon>Nitrobacteraceae</taxon>
        <taxon>Rhodoplanes</taxon>
    </lineage>
</organism>